<evidence type="ECO:0000256" key="2">
    <source>
        <dbReference type="ARBA" id="ARBA00023065"/>
    </source>
</evidence>
<evidence type="ECO:0000256" key="1">
    <source>
        <dbReference type="ARBA" id="ARBA00022448"/>
    </source>
</evidence>
<dbReference type="SUPFAM" id="SSF51735">
    <property type="entry name" value="NAD(P)-binding Rossmann-fold domains"/>
    <property type="match status" value="2"/>
</dbReference>
<sequence>MRVIVVGCGTNGRELTRRLSARGHQVTLVAAAHEPVPRKIPAGAQALVRHQKDHRATLGEAGIAKAQAFVAVTEVDELNIVLCGIAADLNAGVIKIAQTHDDHYAHAVCRESRCIFGIDFLISADKEAMRAVVSTVEQGAISDVIPLKNAPYEIARFPIAKGSGLDGITLSDMRRLVKISFVAVAFEVRGRSVIPSGETMLASGMRLSVLCAPEHMGRFYELAGFKIHPVKKIALIGMSAVGTLVAQDVAEKCKPHFFSSAFSLSPRERASLVLVDKSETATQAVCAQFPHVTAYHGDVTDEAFFAEITPDTFDLVITTTNNYELNMITAAYMKTLGVPRAVALVHSSLMEDIAGKIGIDVAVSYQDVVVDAIMSHLAGSHVTGIHTIGDGSLEIVEFAISAQSPLVGKRLKDIAVHGSFLVLLISTVRGSFIPSGDTVLLEGSVLMFIVQSAQSEKIVALLGGTV</sequence>
<dbReference type="PANTHER" id="PTHR43833:SF5">
    <property type="entry name" value="TRK SYSTEM POTASSIUM UPTAKE PROTEIN TRKA"/>
    <property type="match status" value="1"/>
</dbReference>
<dbReference type="Proteomes" id="UP000001202">
    <property type="component" value="Chromosome"/>
</dbReference>
<gene>
    <name evidence="4" type="primary">trkA</name>
    <name evidence="4" type="ordered locus">TPASS_0513</name>
</gene>
<dbReference type="AlphaFoldDB" id="A0A0H3BIJ1"/>
<feature type="domain" description="RCK C-terminal" evidence="3">
    <location>
        <begin position="142"/>
        <end position="225"/>
    </location>
</feature>
<dbReference type="KEGG" id="tpp:TPASS_0513"/>
<reference evidence="4 5" key="1">
    <citation type="journal article" date="2008" name="BMC Microbiol.">
        <title>Complete genome sequence of Treponema pallidum ssp. pallidum strain SS14 determined with oligonucleotide arrays.</title>
        <authorList>
            <person name="Matejkova P."/>
            <person name="Strouhal M."/>
            <person name="Smajs D."/>
            <person name="Norris S.J."/>
            <person name="Palzkill T."/>
            <person name="Petrosino J.F."/>
            <person name="Sodergren E."/>
            <person name="Norton J.E."/>
            <person name="Singh J."/>
            <person name="Richmond T.A."/>
            <person name="Molla M.N."/>
            <person name="Albert T.J."/>
            <person name="Weinstock G.M."/>
        </authorList>
    </citation>
    <scope>NUCLEOTIDE SEQUENCE [LARGE SCALE GENOMIC DNA]</scope>
    <source>
        <strain evidence="4 5">SS14</strain>
    </source>
</reference>
<keyword evidence="1" id="KW-0813">Transport</keyword>
<accession>A0A0H3BIJ1</accession>
<dbReference type="InterPro" id="IPR006037">
    <property type="entry name" value="RCK_C"/>
</dbReference>
<protein>
    <submittedName>
        <fullName evidence="4">K+ transport protein</fullName>
    </submittedName>
</protein>
<dbReference type="InterPro" id="IPR003148">
    <property type="entry name" value="RCK_N"/>
</dbReference>
<evidence type="ECO:0000313" key="5">
    <source>
        <dbReference type="Proteomes" id="UP000001202"/>
    </source>
</evidence>
<dbReference type="RefSeq" id="WP_010881962.1">
    <property type="nucleotide sequence ID" value="NC_010741.1"/>
</dbReference>
<dbReference type="EMBL" id="CP000805">
    <property type="protein sequence ID" value="ACD70936.1"/>
    <property type="molecule type" value="Genomic_DNA"/>
</dbReference>
<dbReference type="SUPFAM" id="SSF116726">
    <property type="entry name" value="TrkA C-terminal domain-like"/>
    <property type="match status" value="2"/>
</dbReference>
<dbReference type="Pfam" id="PF02080">
    <property type="entry name" value="TrkA_C"/>
    <property type="match status" value="2"/>
</dbReference>
<dbReference type="Gene3D" id="3.30.70.1450">
    <property type="entry name" value="Regulator of K+ conductance, C-terminal domain"/>
    <property type="match status" value="2"/>
</dbReference>
<evidence type="ECO:0000259" key="3">
    <source>
        <dbReference type="PROSITE" id="PS51202"/>
    </source>
</evidence>
<dbReference type="InterPro" id="IPR036291">
    <property type="entry name" value="NAD(P)-bd_dom_sf"/>
</dbReference>
<organism evidence="4 5">
    <name type="scientific">Treponema pallidum subsp. pallidum (strain SS14)</name>
    <dbReference type="NCBI Taxonomy" id="455434"/>
    <lineage>
        <taxon>Bacteria</taxon>
        <taxon>Pseudomonadati</taxon>
        <taxon>Spirochaetota</taxon>
        <taxon>Spirochaetia</taxon>
        <taxon>Spirochaetales</taxon>
        <taxon>Treponemataceae</taxon>
        <taxon>Treponema</taxon>
    </lineage>
</organism>
<dbReference type="InterPro" id="IPR036721">
    <property type="entry name" value="RCK_C_sf"/>
</dbReference>
<dbReference type="InterPro" id="IPR050721">
    <property type="entry name" value="Trk_Ktr_HKT_K-transport"/>
</dbReference>
<dbReference type="Gene3D" id="3.40.50.720">
    <property type="entry name" value="NAD(P)-binding Rossmann-like Domain"/>
    <property type="match status" value="2"/>
</dbReference>
<keyword evidence="2" id="KW-0406">Ion transport</keyword>
<dbReference type="PANTHER" id="PTHR43833">
    <property type="entry name" value="POTASSIUM CHANNEL PROTEIN 2-RELATED-RELATED"/>
    <property type="match status" value="1"/>
</dbReference>
<dbReference type="SMR" id="A0A0H3BIJ1"/>
<proteinExistence type="predicted"/>
<dbReference type="PROSITE" id="PS51202">
    <property type="entry name" value="RCK_C"/>
    <property type="match status" value="2"/>
</dbReference>
<dbReference type="NCBIfam" id="NF007042">
    <property type="entry name" value="PRK09496.3-5"/>
    <property type="match status" value="1"/>
</dbReference>
<feature type="domain" description="RCK C-terminal" evidence="3">
    <location>
        <begin position="383"/>
        <end position="464"/>
    </location>
</feature>
<evidence type="ECO:0000313" key="4">
    <source>
        <dbReference type="EMBL" id="ACD70936.1"/>
    </source>
</evidence>
<dbReference type="Pfam" id="PF02254">
    <property type="entry name" value="TrkA_N"/>
    <property type="match status" value="2"/>
</dbReference>
<dbReference type="PATRIC" id="fig|455434.6.peg.510"/>
<dbReference type="GO" id="GO:0008324">
    <property type="term" value="F:monoatomic cation transmembrane transporter activity"/>
    <property type="evidence" value="ECO:0007669"/>
    <property type="project" value="InterPro"/>
</dbReference>
<name>A0A0H3BIJ1_TREPS</name>
<dbReference type="GeneID" id="93876282"/>
<dbReference type="GO" id="GO:0006813">
    <property type="term" value="P:potassium ion transport"/>
    <property type="evidence" value="ECO:0007669"/>
    <property type="project" value="InterPro"/>
</dbReference>